<feature type="active site" description="Proton acceptor" evidence="1">
    <location>
        <position position="319"/>
    </location>
</feature>
<name>A0A450T0T0_9GAMM</name>
<feature type="region of interest" description="Disordered" evidence="3">
    <location>
        <begin position="726"/>
        <end position="752"/>
    </location>
</feature>
<dbReference type="AlphaFoldDB" id="A0A450T0T0"/>
<feature type="compositionally biased region" description="Polar residues" evidence="3">
    <location>
        <begin position="726"/>
        <end position="736"/>
    </location>
</feature>
<dbReference type="PANTHER" id="PTHR45726:SF3">
    <property type="entry name" value="LEUKOTRIENE A-4 HYDROLASE"/>
    <property type="match status" value="1"/>
</dbReference>
<protein>
    <recommendedName>
        <fullName evidence="4">Peptidase M1 membrane alanine aminopeptidase domain-containing protein</fullName>
    </recommendedName>
</protein>
<feature type="binding site" evidence="2">
    <location>
        <position position="340"/>
    </location>
    <ligand>
        <name>Zn(2+)</name>
        <dbReference type="ChEBI" id="CHEBI:29105"/>
        <note>catalytic</note>
    </ligand>
</feature>
<dbReference type="InterPro" id="IPR034015">
    <property type="entry name" value="M1_LTA4H"/>
</dbReference>
<dbReference type="EMBL" id="CAADEW010000098">
    <property type="protein sequence ID" value="VFJ60114.1"/>
    <property type="molecule type" value="Genomic_DNA"/>
</dbReference>
<dbReference type="Gene3D" id="1.10.390.10">
    <property type="entry name" value="Neutral Protease Domain 2"/>
    <property type="match status" value="1"/>
</dbReference>
<feature type="binding site" evidence="2">
    <location>
        <position position="322"/>
    </location>
    <ligand>
        <name>Zn(2+)</name>
        <dbReference type="ChEBI" id="CHEBI:29105"/>
        <note>catalytic</note>
    </ligand>
</feature>
<comment type="cofactor">
    <cofactor evidence="2">
        <name>Zn(2+)</name>
        <dbReference type="ChEBI" id="CHEBI:29105"/>
    </cofactor>
    <text evidence="2">Binds 1 zinc ion per subunit.</text>
</comment>
<reference evidence="5" key="1">
    <citation type="submission" date="2019-02" db="EMBL/GenBank/DDBJ databases">
        <authorList>
            <person name="Gruber-Vodicka R. H."/>
            <person name="Seah K. B. B."/>
        </authorList>
    </citation>
    <scope>NUCLEOTIDE SEQUENCE</scope>
    <source>
        <strain evidence="5">BECK_BZ15</strain>
    </source>
</reference>
<dbReference type="SUPFAM" id="SSF55486">
    <property type="entry name" value="Metalloproteases ('zincins'), catalytic domain"/>
    <property type="match status" value="1"/>
</dbReference>
<dbReference type="InterPro" id="IPR027268">
    <property type="entry name" value="Peptidase_M4/M1_CTD_sf"/>
</dbReference>
<evidence type="ECO:0000256" key="1">
    <source>
        <dbReference type="PIRSR" id="PIRSR634015-1"/>
    </source>
</evidence>
<feature type="active site" description="Proton donor" evidence="1">
    <location>
        <position position="397"/>
    </location>
</feature>
<dbReference type="PANTHER" id="PTHR45726">
    <property type="entry name" value="LEUKOTRIENE A-4 HYDROLASE"/>
    <property type="match status" value="1"/>
</dbReference>
<dbReference type="InterPro" id="IPR014782">
    <property type="entry name" value="Peptidase_M1_dom"/>
</dbReference>
<dbReference type="Pfam" id="PF01433">
    <property type="entry name" value="Peptidase_M1"/>
    <property type="match status" value="1"/>
</dbReference>
<evidence type="ECO:0000256" key="3">
    <source>
        <dbReference type="SAM" id="MobiDB-lite"/>
    </source>
</evidence>
<dbReference type="GO" id="GO:0008237">
    <property type="term" value="F:metallopeptidase activity"/>
    <property type="evidence" value="ECO:0007669"/>
    <property type="project" value="InterPro"/>
</dbReference>
<keyword evidence="2" id="KW-0862">Zinc</keyword>
<accession>A0A450T0T0</accession>
<sequence>MKYHPTFTFIRNPTPTPDRPIPSAWQRVLLVTAIILVMLSPAHGMVRHALIVELEPTRHYLEAEDRISLDEFGSGTVPTLSGGLNFTFHAGLDVTSDSQLEELAQTDPSRTGDVPLRHYRVTLHEKERYFTLRYAGTIHHPIAEFGREYARSSGETPGTIGEEGVFLSGTSHWYPHFKDQKIAFTLESRLPPGWESISQGERVRHETSATGNIVGWAESAPQEEIYLIAAPFHVYEQSASAVRAYAYLREPDATLAGRYLDATGQYMEMYRQLIGPYPYAKFALVENFWETGYGMPSFTLLGPRVIRLPFILHTSYPHEILHNWWGNGVYVDYDTGNWAEGLTAYLADHLIKEQRGQGHLHRRQILQHYADFVDGNEDFPLMEFRSRHSSVTEAVGYGKTQMLFHMLRRKVGDETFKKALRRFFRAFRFKTAGYEDLASGFGDAAGTDLSAFFAQWVERTGAPRLAIASARAEPHGDGFRLTARIEQRQSAQAYTMEVPMAILLAGEDKAFEITPTMTGKDLTIRIDLAGRPLYLAVDPRFDMFRRLHREEIPPALSQAFGANKVSMVLPANADSAQLAGYRALARMWRGTGGDDIRIVADNELDRLPEDRAIWLFGWENRFIPIMAHALQRHEATLDTNRATIGDKAFTPRRHSVVITARNPDNPDQALIWVGADDTRAISALARKLPHYRKYSFLAFTGDETVNLLKGQWQAGRSPMQRAITQTDNAQATSKAATTRPAPALIRLPPARR</sequence>
<dbReference type="GO" id="GO:0008270">
    <property type="term" value="F:zinc ion binding"/>
    <property type="evidence" value="ECO:0007669"/>
    <property type="project" value="InterPro"/>
</dbReference>
<organism evidence="5">
    <name type="scientific">Candidatus Kentrum sp. FW</name>
    <dbReference type="NCBI Taxonomy" id="2126338"/>
    <lineage>
        <taxon>Bacteria</taxon>
        <taxon>Pseudomonadati</taxon>
        <taxon>Pseudomonadota</taxon>
        <taxon>Gammaproteobacteria</taxon>
        <taxon>Candidatus Kentrum</taxon>
    </lineage>
</organism>
<evidence type="ECO:0000256" key="2">
    <source>
        <dbReference type="PIRSR" id="PIRSR634015-3"/>
    </source>
</evidence>
<gene>
    <name evidence="5" type="ORF">BECKFW1821A_GA0114235_10985</name>
</gene>
<feature type="domain" description="Peptidase M1 membrane alanine aminopeptidase" evidence="4">
    <location>
        <begin position="318"/>
        <end position="456"/>
    </location>
</feature>
<evidence type="ECO:0000259" key="4">
    <source>
        <dbReference type="Pfam" id="PF01433"/>
    </source>
</evidence>
<keyword evidence="2" id="KW-0479">Metal-binding</keyword>
<feature type="binding site" evidence="2">
    <location>
        <position position="318"/>
    </location>
    <ligand>
        <name>Zn(2+)</name>
        <dbReference type="ChEBI" id="CHEBI:29105"/>
        <note>catalytic</note>
    </ligand>
</feature>
<proteinExistence type="predicted"/>
<feature type="compositionally biased region" description="Low complexity" evidence="3">
    <location>
        <begin position="739"/>
        <end position="752"/>
    </location>
</feature>
<evidence type="ECO:0000313" key="5">
    <source>
        <dbReference type="EMBL" id="VFJ60114.1"/>
    </source>
</evidence>